<dbReference type="Proteomes" id="UP000008674">
    <property type="component" value="Chromosome"/>
</dbReference>
<dbReference type="PATRIC" id="fig|309807.25.peg.2834"/>
<dbReference type="AlphaFoldDB" id="Q2RZ16"/>
<evidence type="ECO:0008006" key="3">
    <source>
        <dbReference type="Google" id="ProtNLM"/>
    </source>
</evidence>
<proteinExistence type="predicted"/>
<sequence length="176" mass="19575">MSAVFLRHSGSVPTRTILYSEMRYFPTHSLNPMRSSLFIGGLLALFLIAPRSLPAQSNEQAVEAAKEAAQEWFVLLDADKYEATWEEAATLLKSKVTAEQWAAQVRRAHAALDSLRARSLVAARYTTNMPRAPEGEYVTAQYRATYGEKDAVETVSLKKDDGTWRVAGYYVKPGGQ</sequence>
<dbReference type="STRING" id="309807.SRU_2723"/>
<dbReference type="HOGENOM" id="CLU_124351_1_0_10"/>
<accession>Q2RZ16</accession>
<dbReference type="Pfam" id="PF13211">
    <property type="entry name" value="DUF4019"/>
    <property type="match status" value="1"/>
</dbReference>
<dbReference type="InterPro" id="IPR025091">
    <property type="entry name" value="DUF4019"/>
</dbReference>
<dbReference type="KEGG" id="sru:SRU_2723"/>
<reference evidence="1 2" key="1">
    <citation type="journal article" date="2005" name="Proc. Natl. Acad. Sci. U.S.A.">
        <title>The genome of Salinibacter ruber: convergence and gene exchange among hyperhalophilic bacteria and archaea.</title>
        <authorList>
            <person name="Mongodin E.F."/>
            <person name="Nelson K.E."/>
            <person name="Daugherty S."/>
            <person name="Deboy R.T."/>
            <person name="Wister J."/>
            <person name="Khouri H."/>
            <person name="Weidman J."/>
            <person name="Walsh D.A."/>
            <person name="Papke R.T."/>
            <person name="Sanchez Perez G."/>
            <person name="Sharma A.K."/>
            <person name="Nesbo C.L."/>
            <person name="MacLeod D."/>
            <person name="Bapteste E."/>
            <person name="Doolittle W.F."/>
            <person name="Charlebois R.L."/>
            <person name="Legault B."/>
            <person name="Rodriguez-Valera F."/>
        </authorList>
    </citation>
    <scope>NUCLEOTIDE SEQUENCE [LARGE SCALE GENOMIC DNA]</scope>
    <source>
        <strain evidence="2">DSM 13855 / CECT 5946 / M31</strain>
    </source>
</reference>
<evidence type="ECO:0000313" key="1">
    <source>
        <dbReference type="EMBL" id="ABC43719.1"/>
    </source>
</evidence>
<dbReference type="EMBL" id="CP000159">
    <property type="protein sequence ID" value="ABC43719.1"/>
    <property type="molecule type" value="Genomic_DNA"/>
</dbReference>
<organism evidence="1 2">
    <name type="scientific">Salinibacter ruber (strain DSM 13855 / M31)</name>
    <dbReference type="NCBI Taxonomy" id="309807"/>
    <lineage>
        <taxon>Bacteria</taxon>
        <taxon>Pseudomonadati</taxon>
        <taxon>Rhodothermota</taxon>
        <taxon>Rhodothermia</taxon>
        <taxon>Rhodothermales</taxon>
        <taxon>Salinibacteraceae</taxon>
        <taxon>Salinibacter</taxon>
    </lineage>
</organism>
<protein>
    <recommendedName>
        <fullName evidence="3">DUF4019 domain-containing protein</fullName>
    </recommendedName>
</protein>
<evidence type="ECO:0000313" key="2">
    <source>
        <dbReference type="Proteomes" id="UP000008674"/>
    </source>
</evidence>
<gene>
    <name evidence="1" type="ordered locus">SRU_2723</name>
</gene>
<name>Q2RZ16_SALRD</name>
<dbReference type="OrthoDB" id="21915at2"/>
<dbReference type="eggNOG" id="COG2771">
    <property type="taxonomic scope" value="Bacteria"/>
</dbReference>
<dbReference type="EnsemblBacteria" id="ABC43719">
    <property type="protein sequence ID" value="ABC43719"/>
    <property type="gene ID" value="SRU_2723"/>
</dbReference>
<keyword evidence="2" id="KW-1185">Reference proteome</keyword>